<keyword evidence="3" id="KW-0560">Oxidoreductase</keyword>
<evidence type="ECO:0000313" key="6">
    <source>
        <dbReference type="Proteomes" id="UP000002218"/>
    </source>
</evidence>
<dbReference type="InterPro" id="IPR001128">
    <property type="entry name" value="Cyt_P450"/>
</dbReference>
<keyword evidence="3" id="KW-0479">Metal-binding</keyword>
<dbReference type="RefSeq" id="WP_015747752.1">
    <property type="nucleotide sequence ID" value="NC_013235.1"/>
</dbReference>
<reference evidence="6" key="1">
    <citation type="submission" date="2009-09" db="EMBL/GenBank/DDBJ databases">
        <title>The complete genome of Nakamurella multipartita DSM 44233.</title>
        <authorList>
            <consortium name="US DOE Joint Genome Institute (JGI-PGF)"/>
            <person name="Lucas S."/>
            <person name="Copeland A."/>
            <person name="Lapidus A."/>
            <person name="Glavina del Rio T."/>
            <person name="Dalin E."/>
            <person name="Tice H."/>
            <person name="Bruce D."/>
            <person name="Goodwin L."/>
            <person name="Pitluck S."/>
            <person name="Kyrpides N."/>
            <person name="Mavromatis K."/>
            <person name="Ivanova N."/>
            <person name="Ovchinnikova G."/>
            <person name="Sims D."/>
            <person name="Meincke L."/>
            <person name="Brettin T."/>
            <person name="Detter J.C."/>
            <person name="Han C."/>
            <person name="Larimer F."/>
            <person name="Land M."/>
            <person name="Hauser L."/>
            <person name="Markowitz V."/>
            <person name="Cheng J.-F."/>
            <person name="Hugenholtz P."/>
            <person name="Woyke T."/>
            <person name="Wu D."/>
            <person name="Klenk H.-P."/>
            <person name="Eisen J.A."/>
        </authorList>
    </citation>
    <scope>NUCLEOTIDE SEQUENCE [LARGE SCALE GENOMIC DNA]</scope>
    <source>
        <strain evidence="6">ATCC 700099 / DSM 44233 / CIP 104796 / JCM 9543 / NBRC 105858 / Y-104</strain>
    </source>
</reference>
<dbReference type="Gene3D" id="1.10.630.10">
    <property type="entry name" value="Cytochrome P450"/>
    <property type="match status" value="1"/>
</dbReference>
<dbReference type="PRINTS" id="PR00359">
    <property type="entry name" value="BP450"/>
</dbReference>
<evidence type="ECO:0000256" key="4">
    <source>
        <dbReference type="SAM" id="MobiDB-lite"/>
    </source>
</evidence>
<keyword evidence="3" id="KW-0349">Heme</keyword>
<dbReference type="Proteomes" id="UP000002218">
    <property type="component" value="Chromosome"/>
</dbReference>
<dbReference type="KEGG" id="nml:Namu_2497"/>
<dbReference type="PROSITE" id="PS00086">
    <property type="entry name" value="CYTOCHROME_P450"/>
    <property type="match status" value="1"/>
</dbReference>
<keyword evidence="3" id="KW-0503">Monooxygenase</keyword>
<dbReference type="InterPro" id="IPR036396">
    <property type="entry name" value="Cyt_P450_sf"/>
</dbReference>
<dbReference type="HOGENOM" id="CLU_727083_0_0_11"/>
<evidence type="ECO:0000256" key="3">
    <source>
        <dbReference type="RuleBase" id="RU000461"/>
    </source>
</evidence>
<comment type="cofactor">
    <cofactor evidence="1">
        <name>heme</name>
        <dbReference type="ChEBI" id="CHEBI:30413"/>
    </cofactor>
</comment>
<evidence type="ECO:0000256" key="1">
    <source>
        <dbReference type="ARBA" id="ARBA00001971"/>
    </source>
</evidence>
<dbReference type="GO" id="GO:0005506">
    <property type="term" value="F:iron ion binding"/>
    <property type="evidence" value="ECO:0007669"/>
    <property type="project" value="InterPro"/>
</dbReference>
<dbReference type="STRING" id="479431.Namu_2497"/>
<dbReference type="CDD" id="cd00302">
    <property type="entry name" value="cytochrome_P450"/>
    <property type="match status" value="1"/>
</dbReference>
<accession>C8X6K9</accession>
<sequence length="398" mass="43401">MSRPVITTDARASGRAAAGLPRPPVPKPAGARLSGHLPRWGRDAIALLEEGARLGPVFRVRLWRPALVGYQPGWNRTILSDLDGFRSRGSMSQLSPFLRGGVIALDAPAHRPRRAQLNPTFHRQAIAPLFTGRFQDIVDRSRPQGTFDAVTWASAVVRRLLTEAFFGPGRSPALEEFLAPLDRSLPAPLLPRPLRIRRMRRVLRAALADPPPGTLLAAFAALPGPSDDAVEEARVALAAGYDTTAHTVAFALWEIAARPDLNDPDRTGAVVREALRLYPAGWIGSRVAVRDVDVEGVRVPAGHLVLYSPYLTHRDPQVWDQPDRFRPERFDRPLPAWGYLPFGAGERICLGAALATAMVQAAVRAFAGGRLRRVGGDPRPTGVLTLTPRGPLILDHRP</sequence>
<dbReference type="GO" id="GO:0016705">
    <property type="term" value="F:oxidoreductase activity, acting on paired donors, with incorporation or reduction of molecular oxygen"/>
    <property type="evidence" value="ECO:0007669"/>
    <property type="project" value="InterPro"/>
</dbReference>
<dbReference type="InterPro" id="IPR017972">
    <property type="entry name" value="Cyt_P450_CS"/>
</dbReference>
<dbReference type="eggNOG" id="COG2124">
    <property type="taxonomic scope" value="Bacteria"/>
</dbReference>
<proteinExistence type="inferred from homology"/>
<dbReference type="InParanoid" id="C8X6K9"/>
<dbReference type="InterPro" id="IPR002397">
    <property type="entry name" value="Cyt_P450_B"/>
</dbReference>
<reference evidence="5 6" key="2">
    <citation type="journal article" date="2010" name="Stand. Genomic Sci.">
        <title>Complete genome sequence of Nakamurella multipartita type strain (Y-104).</title>
        <authorList>
            <person name="Tice H."/>
            <person name="Mayilraj S."/>
            <person name="Sims D."/>
            <person name="Lapidus A."/>
            <person name="Nolan M."/>
            <person name="Lucas S."/>
            <person name="Glavina Del Rio T."/>
            <person name="Copeland A."/>
            <person name="Cheng J.F."/>
            <person name="Meincke L."/>
            <person name="Bruce D."/>
            <person name="Goodwin L."/>
            <person name="Pitluck S."/>
            <person name="Ivanova N."/>
            <person name="Mavromatis K."/>
            <person name="Ovchinnikova G."/>
            <person name="Pati A."/>
            <person name="Chen A."/>
            <person name="Palaniappan K."/>
            <person name="Land M."/>
            <person name="Hauser L."/>
            <person name="Chang Y.J."/>
            <person name="Jeffries C.D."/>
            <person name="Detter J.C."/>
            <person name="Brettin T."/>
            <person name="Rohde M."/>
            <person name="Goker M."/>
            <person name="Bristow J."/>
            <person name="Eisen J.A."/>
            <person name="Markowitz V."/>
            <person name="Hugenholtz P."/>
            <person name="Kyrpides N.C."/>
            <person name="Klenk H.P."/>
            <person name="Chen F."/>
        </authorList>
    </citation>
    <scope>NUCLEOTIDE SEQUENCE [LARGE SCALE GENOMIC DNA]</scope>
    <source>
        <strain evidence="6">ATCC 700099 / DSM 44233 / CIP 104796 / JCM 9543 / NBRC 105858 / Y-104</strain>
    </source>
</reference>
<protein>
    <submittedName>
        <fullName evidence="5">Cytochrome P450</fullName>
    </submittedName>
</protein>
<keyword evidence="3" id="KW-0408">Iron</keyword>
<evidence type="ECO:0000313" key="5">
    <source>
        <dbReference type="EMBL" id="ACV78864.1"/>
    </source>
</evidence>
<feature type="region of interest" description="Disordered" evidence="4">
    <location>
        <begin position="1"/>
        <end position="33"/>
    </location>
</feature>
<dbReference type="PRINTS" id="PR00385">
    <property type="entry name" value="P450"/>
</dbReference>
<dbReference type="GO" id="GO:0020037">
    <property type="term" value="F:heme binding"/>
    <property type="evidence" value="ECO:0007669"/>
    <property type="project" value="InterPro"/>
</dbReference>
<dbReference type="SUPFAM" id="SSF48264">
    <property type="entry name" value="Cytochrome P450"/>
    <property type="match status" value="1"/>
</dbReference>
<name>C8X6K9_NAKMY</name>
<dbReference type="GO" id="GO:0004497">
    <property type="term" value="F:monooxygenase activity"/>
    <property type="evidence" value="ECO:0007669"/>
    <property type="project" value="UniProtKB-KW"/>
</dbReference>
<dbReference type="EMBL" id="CP001737">
    <property type="protein sequence ID" value="ACV78864.1"/>
    <property type="molecule type" value="Genomic_DNA"/>
</dbReference>
<dbReference type="Pfam" id="PF00067">
    <property type="entry name" value="p450"/>
    <property type="match status" value="1"/>
</dbReference>
<comment type="similarity">
    <text evidence="2 3">Belongs to the cytochrome P450 family.</text>
</comment>
<dbReference type="AlphaFoldDB" id="C8X6K9"/>
<evidence type="ECO:0000256" key="2">
    <source>
        <dbReference type="ARBA" id="ARBA00010617"/>
    </source>
</evidence>
<keyword evidence="6" id="KW-1185">Reference proteome</keyword>
<organism evidence="5 6">
    <name type="scientific">Nakamurella multipartita (strain ATCC 700099 / DSM 44233 / CIP 104796 / JCM 9543 / NBRC 105858 / Y-104)</name>
    <name type="common">Microsphaera multipartita</name>
    <dbReference type="NCBI Taxonomy" id="479431"/>
    <lineage>
        <taxon>Bacteria</taxon>
        <taxon>Bacillati</taxon>
        <taxon>Actinomycetota</taxon>
        <taxon>Actinomycetes</taxon>
        <taxon>Nakamurellales</taxon>
        <taxon>Nakamurellaceae</taxon>
        <taxon>Nakamurella</taxon>
    </lineage>
</organism>
<dbReference type="PANTHER" id="PTHR24305:SF166">
    <property type="entry name" value="CYTOCHROME P450 12A4, MITOCHONDRIAL-RELATED"/>
    <property type="match status" value="1"/>
</dbReference>
<gene>
    <name evidence="5" type="ordered locus">Namu_2497</name>
</gene>
<dbReference type="PANTHER" id="PTHR24305">
    <property type="entry name" value="CYTOCHROME P450"/>
    <property type="match status" value="1"/>
</dbReference>
<dbReference type="InterPro" id="IPR050121">
    <property type="entry name" value="Cytochrome_P450_monoxygenase"/>
</dbReference>